<evidence type="ECO:0000313" key="2">
    <source>
        <dbReference type="Proteomes" id="UP000017973"/>
    </source>
</evidence>
<proteinExistence type="predicted"/>
<keyword evidence="2" id="KW-1185">Reference proteome</keyword>
<dbReference type="Proteomes" id="UP000017973">
    <property type="component" value="Unassembled WGS sequence"/>
</dbReference>
<dbReference type="HOGENOM" id="CLU_2697390_0_0_9"/>
<reference evidence="1 2" key="1">
    <citation type="journal article" date="2014" name="Genome Announc.">
        <title>Draft Genome Sequence of Brevibacillus panacihumi Strain W25, a Halotolerant Hydrocarbon-Degrading Bacterium.</title>
        <authorList>
            <person name="Wang X."/>
            <person name="Jin D."/>
            <person name="Zhou L."/>
            <person name="Wu L."/>
            <person name="An W."/>
            <person name="Chen Y."/>
            <person name="Zhao L."/>
        </authorList>
    </citation>
    <scope>NUCLEOTIDE SEQUENCE [LARGE SCALE GENOMIC DNA]</scope>
    <source>
        <strain evidence="1 2">W25</strain>
    </source>
</reference>
<gene>
    <name evidence="1" type="ORF">T458_05160</name>
</gene>
<dbReference type="AlphaFoldDB" id="V6MFU2"/>
<sequence>MHRHDGGYSFKGVTPDGKVGNAHLEEAKELAIVTAALQTLSDGCNFMGPCTFCKQETELMPMEEGGICNDCVE</sequence>
<evidence type="ECO:0000313" key="1">
    <source>
        <dbReference type="EMBL" id="EST56790.1"/>
    </source>
</evidence>
<name>V6MFU2_9BACL</name>
<protein>
    <submittedName>
        <fullName evidence="1">Uncharacterized protein</fullName>
    </submittedName>
</protein>
<comment type="caution">
    <text evidence="1">The sequence shown here is derived from an EMBL/GenBank/DDBJ whole genome shotgun (WGS) entry which is preliminary data.</text>
</comment>
<dbReference type="EMBL" id="AYJU01000001">
    <property type="protein sequence ID" value="EST56790.1"/>
    <property type="molecule type" value="Genomic_DNA"/>
</dbReference>
<accession>V6MFU2</accession>
<dbReference type="RefSeq" id="WP_023555088.1">
    <property type="nucleotide sequence ID" value="NZ_KI629782.1"/>
</dbReference>
<dbReference type="PATRIC" id="fig|1408254.3.peg.1040"/>
<organism evidence="1 2">
    <name type="scientific">Brevibacillus panacihumi W25</name>
    <dbReference type="NCBI Taxonomy" id="1408254"/>
    <lineage>
        <taxon>Bacteria</taxon>
        <taxon>Bacillati</taxon>
        <taxon>Bacillota</taxon>
        <taxon>Bacilli</taxon>
        <taxon>Bacillales</taxon>
        <taxon>Paenibacillaceae</taxon>
        <taxon>Brevibacillus</taxon>
    </lineage>
</organism>